<dbReference type="EMBL" id="CP028271">
    <property type="protein sequence ID" value="QHM73922.1"/>
    <property type="molecule type" value="Genomic_DNA"/>
</dbReference>
<sequence length="131" mass="15750">MWTIFGHEKNKPQLILYDMSSTKFDPLSGWEPASLEDTYVAVDLCIGMNDGEKGSNYFYVKIATPEALRKRSKDFLISENRVIVIDYFDYYLLRKVIENILKKCTRENWDESCFVLQRYFSWEYEDYEYEK</sequence>
<name>A0A6P1Q685_9GAMM</name>
<dbReference type="Pfam" id="PF15586">
    <property type="entry name" value="Imm8"/>
    <property type="match status" value="1"/>
</dbReference>
<evidence type="ECO:0000313" key="1">
    <source>
        <dbReference type="EMBL" id="QHM73922.1"/>
    </source>
</evidence>
<protein>
    <submittedName>
        <fullName evidence="1">Uncharacterized protein</fullName>
    </submittedName>
</protein>
<keyword evidence="2" id="KW-1185">Reference proteome</keyword>
<evidence type="ECO:0000313" key="2">
    <source>
        <dbReference type="Proteomes" id="UP000464053"/>
    </source>
</evidence>
<dbReference type="InterPro" id="IPR028964">
    <property type="entry name" value="Imm8"/>
</dbReference>
<accession>A0A6P1Q685</accession>
<proteinExistence type="predicted"/>
<dbReference type="RefSeq" id="WP_244323780.1">
    <property type="nucleotide sequence ID" value="NZ_CP028271.1"/>
</dbReference>
<gene>
    <name evidence="1" type="ORF">C7M51_04283</name>
</gene>
<dbReference type="AlphaFoldDB" id="A0A6P1Q685"/>
<dbReference type="KEGG" id="mint:C7M51_04283"/>
<dbReference type="Proteomes" id="UP000464053">
    <property type="component" value="Chromosome"/>
</dbReference>
<organism evidence="1 2">
    <name type="scientific">Mixta intestinalis</name>
    <dbReference type="NCBI Taxonomy" id="1615494"/>
    <lineage>
        <taxon>Bacteria</taxon>
        <taxon>Pseudomonadati</taxon>
        <taxon>Pseudomonadota</taxon>
        <taxon>Gammaproteobacteria</taxon>
        <taxon>Enterobacterales</taxon>
        <taxon>Erwiniaceae</taxon>
        <taxon>Mixta</taxon>
    </lineage>
</organism>
<reference evidence="1 2" key="1">
    <citation type="submission" date="2018-03" db="EMBL/GenBank/DDBJ databases">
        <title>Pantoea intestinalis SRCM103226 isolated form the mealworm.</title>
        <authorList>
            <person name="Jeong D.-Y."/>
            <person name="Kim J.W."/>
        </authorList>
    </citation>
    <scope>NUCLEOTIDE SEQUENCE [LARGE SCALE GENOMIC DNA]</scope>
    <source>
        <strain evidence="1 2">SRCM103226</strain>
    </source>
</reference>